<dbReference type="OrthoDB" id="440385at2759"/>
<dbReference type="STRING" id="1109443.G4TVQ8"/>
<evidence type="ECO:0000256" key="2">
    <source>
        <dbReference type="ARBA" id="ARBA00010596"/>
    </source>
</evidence>
<organism evidence="8 9">
    <name type="scientific">Serendipita indica (strain DSM 11827)</name>
    <name type="common">Root endophyte fungus</name>
    <name type="synonym">Piriformospora indica</name>
    <dbReference type="NCBI Taxonomy" id="1109443"/>
    <lineage>
        <taxon>Eukaryota</taxon>
        <taxon>Fungi</taxon>
        <taxon>Dikarya</taxon>
        <taxon>Basidiomycota</taxon>
        <taxon>Agaricomycotina</taxon>
        <taxon>Agaricomycetes</taxon>
        <taxon>Sebacinales</taxon>
        <taxon>Serendipitaceae</taxon>
        <taxon>Serendipita</taxon>
    </lineage>
</organism>
<name>G4TVQ8_SERID</name>
<sequence>MSRQQAHGYMHAPQNYYGQQPVDNTPLQFYGQGSTTTTGSNGFYSSTPSNINTMGSMGGGMAGVGGGIEGNMATGTMGSGSGNGYGGNIVVQGPWWTAFGPGGVEGEQPLLEELGINFSHIRIKSMTVLNPLQKVDEHIMDDADMAGPIIFCFSFATFLLLSGKPQFSFIYGVGLLGSASMYFLLNAMSESGIDAYRVASVLGYCLLPMVGVSAISVVVALDGALGYFLSILSILWCTYAASGIFVAVLRMSDQRLLVAYPVGLLYGCFALLSVFNATGVVTR</sequence>
<accession>G4TVQ8</accession>
<feature type="transmembrane region" description="Helical" evidence="6">
    <location>
        <begin position="145"/>
        <end position="163"/>
    </location>
</feature>
<comment type="similarity">
    <text evidence="2 6">Belongs to the YIP1 family.</text>
</comment>
<keyword evidence="9" id="KW-1185">Reference proteome</keyword>
<dbReference type="FunCoup" id="G4TVQ8">
    <property type="interactions" value="646"/>
</dbReference>
<evidence type="ECO:0000256" key="6">
    <source>
        <dbReference type="RuleBase" id="RU361264"/>
    </source>
</evidence>
<dbReference type="GO" id="GO:0005802">
    <property type="term" value="C:trans-Golgi network"/>
    <property type="evidence" value="ECO:0007669"/>
    <property type="project" value="TreeGrafter"/>
</dbReference>
<dbReference type="PANTHER" id="PTHR21236">
    <property type="entry name" value="GOLGI MEMBRANE PROTEIN YIP1"/>
    <property type="match status" value="1"/>
</dbReference>
<dbReference type="HOGENOM" id="CLU_074741_3_1_1"/>
<keyword evidence="3 6" id="KW-0812">Transmembrane</keyword>
<comment type="subcellular location">
    <subcellularLocation>
        <location evidence="6">Golgi apparatus membrane</location>
        <topology evidence="6">Multi-pass membrane protein</topology>
    </subcellularLocation>
    <subcellularLocation>
        <location evidence="1">Membrane</location>
        <topology evidence="1">Multi-pass membrane protein</topology>
    </subcellularLocation>
</comment>
<evidence type="ECO:0000256" key="3">
    <source>
        <dbReference type="ARBA" id="ARBA00022692"/>
    </source>
</evidence>
<evidence type="ECO:0000313" key="8">
    <source>
        <dbReference type="EMBL" id="CCA75401.1"/>
    </source>
</evidence>
<comment type="caution">
    <text evidence="8">The sequence shown here is derived from an EMBL/GenBank/DDBJ whole genome shotgun (WGS) entry which is preliminary data.</text>
</comment>
<dbReference type="eggNOG" id="KOG3103">
    <property type="taxonomic scope" value="Eukaryota"/>
</dbReference>
<dbReference type="Proteomes" id="UP000007148">
    <property type="component" value="Unassembled WGS sequence"/>
</dbReference>
<evidence type="ECO:0000259" key="7">
    <source>
        <dbReference type="Pfam" id="PF04893"/>
    </source>
</evidence>
<dbReference type="GO" id="GO:0006888">
    <property type="term" value="P:endoplasmic reticulum to Golgi vesicle-mediated transport"/>
    <property type="evidence" value="ECO:0007669"/>
    <property type="project" value="InterPro"/>
</dbReference>
<dbReference type="GO" id="GO:0048280">
    <property type="term" value="P:vesicle fusion with Golgi apparatus"/>
    <property type="evidence" value="ECO:0007669"/>
    <property type="project" value="TreeGrafter"/>
</dbReference>
<keyword evidence="4 6" id="KW-1133">Transmembrane helix</keyword>
<feature type="transmembrane region" description="Helical" evidence="6">
    <location>
        <begin position="201"/>
        <end position="221"/>
    </location>
</feature>
<evidence type="ECO:0000256" key="4">
    <source>
        <dbReference type="ARBA" id="ARBA00022989"/>
    </source>
</evidence>
<gene>
    <name evidence="8" type="ORF">PIIN_09384</name>
</gene>
<evidence type="ECO:0000313" key="9">
    <source>
        <dbReference type="Proteomes" id="UP000007148"/>
    </source>
</evidence>
<dbReference type="GO" id="GO:0000139">
    <property type="term" value="C:Golgi membrane"/>
    <property type="evidence" value="ECO:0007669"/>
    <property type="project" value="UniProtKB-SubCell"/>
</dbReference>
<dbReference type="AlphaFoldDB" id="G4TVQ8"/>
<protein>
    <recommendedName>
        <fullName evidence="6">Protein YIP</fullName>
    </recommendedName>
</protein>
<dbReference type="InterPro" id="IPR045231">
    <property type="entry name" value="Yip1/4-like"/>
</dbReference>
<proteinExistence type="inferred from homology"/>
<reference evidence="8 9" key="1">
    <citation type="journal article" date="2011" name="PLoS Pathog.">
        <title>Endophytic Life Strategies Decoded by Genome and Transcriptome Analyses of the Mutualistic Root Symbiont Piriformospora indica.</title>
        <authorList>
            <person name="Zuccaro A."/>
            <person name="Lahrmann U."/>
            <person name="Guldener U."/>
            <person name="Langen G."/>
            <person name="Pfiffi S."/>
            <person name="Biedenkopf D."/>
            <person name="Wong P."/>
            <person name="Samans B."/>
            <person name="Grimm C."/>
            <person name="Basiewicz M."/>
            <person name="Murat C."/>
            <person name="Martin F."/>
            <person name="Kogel K.H."/>
        </authorList>
    </citation>
    <scope>NUCLEOTIDE SEQUENCE [LARGE SCALE GENOMIC DNA]</scope>
    <source>
        <strain evidence="8 9">DSM 11827</strain>
    </source>
</reference>
<evidence type="ECO:0000256" key="5">
    <source>
        <dbReference type="ARBA" id="ARBA00023136"/>
    </source>
</evidence>
<evidence type="ECO:0000256" key="1">
    <source>
        <dbReference type="ARBA" id="ARBA00004141"/>
    </source>
</evidence>
<dbReference type="EMBL" id="CAFZ01000444">
    <property type="protein sequence ID" value="CCA75401.1"/>
    <property type="molecule type" value="Genomic_DNA"/>
</dbReference>
<feature type="transmembrane region" description="Helical" evidence="6">
    <location>
        <begin position="227"/>
        <end position="249"/>
    </location>
</feature>
<dbReference type="OMA" id="PFQANYG"/>
<dbReference type="Pfam" id="PF04893">
    <property type="entry name" value="Yip1"/>
    <property type="match status" value="1"/>
</dbReference>
<feature type="transmembrane region" description="Helical" evidence="6">
    <location>
        <begin position="256"/>
        <end position="275"/>
    </location>
</feature>
<dbReference type="PANTHER" id="PTHR21236:SF2">
    <property type="entry name" value="PROTEIN YIPF"/>
    <property type="match status" value="1"/>
</dbReference>
<feature type="transmembrane region" description="Helical" evidence="6">
    <location>
        <begin position="169"/>
        <end position="189"/>
    </location>
</feature>
<dbReference type="InParanoid" id="G4TVQ8"/>
<dbReference type="InterPro" id="IPR006977">
    <property type="entry name" value="Yip1_dom"/>
</dbReference>
<keyword evidence="5 6" id="KW-0472">Membrane</keyword>
<feature type="domain" description="Yip1" evidence="7">
    <location>
        <begin position="128"/>
        <end position="271"/>
    </location>
</feature>